<dbReference type="OrthoDB" id="6489785at2759"/>
<dbReference type="GO" id="GO:0008270">
    <property type="term" value="F:zinc ion binding"/>
    <property type="evidence" value="ECO:0007669"/>
    <property type="project" value="UniProtKB-KW"/>
</dbReference>
<keyword evidence="5" id="KW-0675">Receptor</keyword>
<dbReference type="SUPFAM" id="SSF57850">
    <property type="entry name" value="RING/U-box"/>
    <property type="match status" value="1"/>
</dbReference>
<dbReference type="Gene3D" id="2.60.210.10">
    <property type="entry name" value="Apoptosis, Tumor Necrosis Factor Receptor Associated Protein 2, Chain A"/>
    <property type="match status" value="1"/>
</dbReference>
<dbReference type="InterPro" id="IPR013083">
    <property type="entry name" value="Znf_RING/FYVE/PHD"/>
</dbReference>
<dbReference type="Pfam" id="PF21355">
    <property type="entry name" value="TRAF-mep_MATH"/>
    <property type="match status" value="1"/>
</dbReference>
<evidence type="ECO:0000259" key="4">
    <source>
        <dbReference type="PROSITE" id="PS50089"/>
    </source>
</evidence>
<dbReference type="InterPro" id="IPR008974">
    <property type="entry name" value="TRAF-like"/>
</dbReference>
<accession>A0A6M2D5G1</accession>
<dbReference type="Pfam" id="PF13920">
    <property type="entry name" value="zf-C3HC4_3"/>
    <property type="match status" value="1"/>
</dbReference>
<feature type="domain" description="RING-type" evidence="4">
    <location>
        <begin position="64"/>
        <end position="101"/>
    </location>
</feature>
<dbReference type="PROSITE" id="PS50089">
    <property type="entry name" value="ZF_RING_2"/>
    <property type="match status" value="1"/>
</dbReference>
<evidence type="ECO:0000256" key="1">
    <source>
        <dbReference type="ARBA" id="ARBA00022771"/>
    </source>
</evidence>
<keyword evidence="1 3" id="KW-0863">Zinc-finger</keyword>
<reference evidence="5" key="1">
    <citation type="submission" date="2019-09" db="EMBL/GenBank/DDBJ databases">
        <title>Organ-specific transcriptomic study of the physiology of the cattle tick, Rhipicephalus microplus.</title>
        <authorList>
            <person name="Tirloni L."/>
            <person name="Braz G."/>
            <person name="Gandara A.C.P."/>
            <person name="Sabadin G.A."/>
            <person name="da Silva R.M."/>
            <person name="Guizzo M.G."/>
            <person name="Machado J.A."/>
            <person name="Costa E.P."/>
            <person name="Gomes H.F."/>
            <person name="Moraes J."/>
            <person name="Mota M.B.S."/>
            <person name="Mesquita R.D."/>
            <person name="Alvarenga P.H."/>
            <person name="Alves F."/>
            <person name="Seixas A."/>
            <person name="da Fonseca R.N."/>
            <person name="Fogaca A."/>
            <person name="Logullo C."/>
            <person name="Tanaka A."/>
            <person name="Daffre S."/>
            <person name="Termignoni C."/>
            <person name="Vaz I.S.Jr."/>
            <person name="Oliveira P.L."/>
            <person name="Ribeiro J.M."/>
        </authorList>
    </citation>
    <scope>NUCLEOTIDE SEQUENCE</scope>
    <source>
        <strain evidence="5">Porto Alegre</strain>
    </source>
</reference>
<dbReference type="EMBL" id="GHWJ01007874">
    <property type="protein sequence ID" value="NOV40611.1"/>
    <property type="molecule type" value="Transcribed_RNA"/>
</dbReference>
<protein>
    <submittedName>
        <fullName evidence="5">Putative tnf receptor-associated factor</fullName>
    </submittedName>
</protein>
<organism evidence="5">
    <name type="scientific">Rhipicephalus microplus</name>
    <name type="common">Cattle tick</name>
    <name type="synonym">Boophilus microplus</name>
    <dbReference type="NCBI Taxonomy" id="6941"/>
    <lineage>
        <taxon>Eukaryota</taxon>
        <taxon>Metazoa</taxon>
        <taxon>Ecdysozoa</taxon>
        <taxon>Arthropoda</taxon>
        <taxon>Chelicerata</taxon>
        <taxon>Arachnida</taxon>
        <taxon>Acari</taxon>
        <taxon>Parasitiformes</taxon>
        <taxon>Ixodida</taxon>
        <taxon>Ixodoidea</taxon>
        <taxon>Ixodidae</taxon>
        <taxon>Rhipicephalinae</taxon>
        <taxon>Rhipicephalus</taxon>
        <taxon>Boophilus</taxon>
    </lineage>
</organism>
<dbReference type="Gene3D" id="3.30.40.10">
    <property type="entry name" value="Zinc/RING finger domain, C3HC4 (zinc finger)"/>
    <property type="match status" value="1"/>
</dbReference>
<keyword evidence="1 3" id="KW-0479">Metal-binding</keyword>
<name>A0A6M2D5G1_RHIMP</name>
<keyword evidence="2" id="KW-0862">Zinc</keyword>
<dbReference type="VEuPathDB" id="VectorBase:LOC119164955"/>
<evidence type="ECO:0000256" key="2">
    <source>
        <dbReference type="ARBA" id="ARBA00022833"/>
    </source>
</evidence>
<evidence type="ECO:0000313" key="5">
    <source>
        <dbReference type="EMBL" id="NOV40611.1"/>
    </source>
</evidence>
<sequence>MALQYRSLTHLERLIEELSVVRLSDITPSPRMTKTRAYTLTGFIDSLERRRLIFLEPLPDSRVCATCGVVPFQASLLPCGHAFCRFCEEQIRDRETCPVDQYKYDEENVQQVNFPLEDLEQHRVLCGVAGEKCEFVGTVSDMECHLVECVADESECARCRQPVTRSDAVDHYRHCTADLTAMSLGQAATCFVPSSVFQKLSAIKEDVEYLRQHLKLSEDWEEGSSDGADVTSSLIDSVVGLVRELLPLGKVTTDQDRVFAPSDSAKLLWTFGPYRGASKAGVFLATCAIETVNARWDSDDEGNDVNVTSDQCTAAGYTFRIRAHFVKYTKQGVRVDFAFFLESGEWDDHIAWPFAKQFSLKLTHPVDASRDVALPAIAADEDSARKPIPGVPNEGYKTDTIEWSRILRHGYIAKNKIYVTVELE</sequence>
<dbReference type="SUPFAM" id="SSF49599">
    <property type="entry name" value="TRAF domain-like"/>
    <property type="match status" value="1"/>
</dbReference>
<evidence type="ECO:0000256" key="3">
    <source>
        <dbReference type="PROSITE-ProRule" id="PRU00175"/>
    </source>
</evidence>
<proteinExistence type="predicted"/>
<dbReference type="AlphaFoldDB" id="A0A6M2D5G1"/>
<dbReference type="InterPro" id="IPR001841">
    <property type="entry name" value="Znf_RING"/>
</dbReference>
<dbReference type="InterPro" id="IPR049342">
    <property type="entry name" value="TRAF1-6_MATH_dom"/>
</dbReference>